<evidence type="ECO:0000256" key="2">
    <source>
        <dbReference type="ARBA" id="ARBA00022777"/>
    </source>
</evidence>
<evidence type="ECO:0000259" key="3">
    <source>
        <dbReference type="Pfam" id="PF07804"/>
    </source>
</evidence>
<dbReference type="Proteomes" id="UP001596976">
    <property type="component" value="Unassembled WGS sequence"/>
</dbReference>
<dbReference type="InterPro" id="IPR012893">
    <property type="entry name" value="HipA-like_C"/>
</dbReference>
<evidence type="ECO:0000313" key="5">
    <source>
        <dbReference type="Proteomes" id="UP001596976"/>
    </source>
</evidence>
<protein>
    <submittedName>
        <fullName evidence="4">HipA domain-containing protein</fullName>
    </submittedName>
</protein>
<gene>
    <name evidence="4" type="ORF">ACFQ0V_04015</name>
</gene>
<reference evidence="5" key="1">
    <citation type="journal article" date="2019" name="Int. J. Syst. Evol. Microbiol.">
        <title>The Global Catalogue of Microorganisms (GCM) 10K type strain sequencing project: providing services to taxonomists for standard genome sequencing and annotation.</title>
        <authorList>
            <consortium name="The Broad Institute Genomics Platform"/>
            <consortium name="The Broad Institute Genome Sequencing Center for Infectious Disease"/>
            <person name="Wu L."/>
            <person name="Ma J."/>
        </authorList>
    </citation>
    <scope>NUCLEOTIDE SEQUENCE [LARGE SCALE GENOMIC DNA]</scope>
    <source>
        <strain evidence="5">CCUG 63563</strain>
    </source>
</reference>
<organism evidence="4 5">
    <name type="scientific">Savagea faecisuis</name>
    <dbReference type="NCBI Taxonomy" id="1274803"/>
    <lineage>
        <taxon>Bacteria</taxon>
        <taxon>Bacillati</taxon>
        <taxon>Bacillota</taxon>
        <taxon>Bacilli</taxon>
        <taxon>Bacillales</taxon>
        <taxon>Caryophanaceae</taxon>
        <taxon>Savagea</taxon>
    </lineage>
</organism>
<keyword evidence="5" id="KW-1185">Reference proteome</keyword>
<keyword evidence="1" id="KW-0808">Transferase</keyword>
<comment type="caution">
    <text evidence="4">The sequence shown here is derived from an EMBL/GenBank/DDBJ whole genome shotgun (WGS) entry which is preliminary data.</text>
</comment>
<feature type="domain" description="HipA-like C-terminal" evidence="3">
    <location>
        <begin position="15"/>
        <end position="185"/>
    </location>
</feature>
<dbReference type="RefSeq" id="WP_381009983.1">
    <property type="nucleotide sequence ID" value="NZ_JBHTJF010000016.1"/>
</dbReference>
<name>A0ABW3GW58_9BACL</name>
<dbReference type="EMBL" id="JBHTJF010000016">
    <property type="protein sequence ID" value="MFD0942932.1"/>
    <property type="molecule type" value="Genomic_DNA"/>
</dbReference>
<accession>A0ABW3GW58</accession>
<dbReference type="Pfam" id="PF07804">
    <property type="entry name" value="HipA_C"/>
    <property type="match status" value="1"/>
</dbReference>
<evidence type="ECO:0000256" key="1">
    <source>
        <dbReference type="ARBA" id="ARBA00022679"/>
    </source>
</evidence>
<sequence length="284" mass="32632">MIDTSLWKRDEKSQASGTRSKFWLLEPGTDLENPIKHLFKIPTEGTGGHWAEFVASEVGKRIGFHTAEVKLAEHAGVLGTISKNFRADVEELYEGGDLFLARFEDFNRHSLTYYELPHILDILVAYDLEKDFVGIPVYDTLIANNDRHCDNWGVLSSPEGIRMAPIYDNGSSLGFNETPERKHKMLTDDRMLAGFCNRGKPNIGLPGRKKPKHFELLSYLYEFYPKELQLAVSRLEQLNKRMLISIVDEIPNCVMSDLDKEWVIRLVLYRKDWILNWLEGSVKA</sequence>
<proteinExistence type="predicted"/>
<dbReference type="Gene3D" id="1.10.1070.20">
    <property type="match status" value="1"/>
</dbReference>
<evidence type="ECO:0000313" key="4">
    <source>
        <dbReference type="EMBL" id="MFD0942932.1"/>
    </source>
</evidence>
<keyword evidence="2" id="KW-0418">Kinase</keyword>